<evidence type="ECO:0000256" key="1">
    <source>
        <dbReference type="ARBA" id="ARBA00022969"/>
    </source>
</evidence>
<comment type="similarity">
    <text evidence="3">Belongs to the CotF family.</text>
</comment>
<keyword evidence="1" id="KW-0749">Sporulation</keyword>
<dbReference type="Gene3D" id="1.20.1260.10">
    <property type="match status" value="1"/>
</dbReference>
<protein>
    <submittedName>
        <fullName evidence="4">CotF</fullName>
    </submittedName>
</protein>
<proteinExistence type="inferred from homology"/>
<reference evidence="4 5" key="2">
    <citation type="journal article" date="2013" name="Genome Announc.">
        <title>Genome Sequence of Growth-Improving Paenibacillus mucilaginosus Strain KNP414.</title>
        <authorList>
            <person name="Lu J.J."/>
            <person name="Wang J.F."/>
            <person name="Hu X.F."/>
        </authorList>
    </citation>
    <scope>NUCLEOTIDE SEQUENCE [LARGE SCALE GENOMIC DNA]</scope>
    <source>
        <strain evidence="4 5">KNP414</strain>
    </source>
</reference>
<organism evidence="4 5">
    <name type="scientific">Paenibacillus mucilaginosus (strain KNP414)</name>
    <dbReference type="NCBI Taxonomy" id="1036673"/>
    <lineage>
        <taxon>Bacteria</taxon>
        <taxon>Bacillati</taxon>
        <taxon>Bacillota</taxon>
        <taxon>Bacilli</taxon>
        <taxon>Bacillales</taxon>
        <taxon>Paenibacillaceae</taxon>
        <taxon>Paenibacillus</taxon>
    </lineage>
</organism>
<evidence type="ECO:0000256" key="3">
    <source>
        <dbReference type="ARBA" id="ARBA00024344"/>
    </source>
</evidence>
<dbReference type="Proteomes" id="UP000006620">
    <property type="component" value="Chromosome"/>
</dbReference>
<comment type="subcellular location">
    <subcellularLocation>
        <location evidence="2">Spore coat</location>
    </subcellularLocation>
</comment>
<dbReference type="InterPro" id="IPR012851">
    <property type="entry name" value="Spore_coat_CotF-like"/>
</dbReference>
<evidence type="ECO:0000313" key="4">
    <source>
        <dbReference type="EMBL" id="AEI43955.1"/>
    </source>
</evidence>
<evidence type="ECO:0000313" key="5">
    <source>
        <dbReference type="Proteomes" id="UP000006620"/>
    </source>
</evidence>
<dbReference type="GO" id="GO:0030435">
    <property type="term" value="P:sporulation resulting in formation of a cellular spore"/>
    <property type="evidence" value="ECO:0007669"/>
    <property type="project" value="UniProtKB-KW"/>
</dbReference>
<dbReference type="Pfam" id="PF07875">
    <property type="entry name" value="Coat_F"/>
    <property type="match status" value="1"/>
</dbReference>
<dbReference type="PATRIC" id="fig|1036673.3.peg.5037"/>
<sequence>MAKPNAGYPAHLAWHETLELHELVAFQSAQLVSFKKKLPTLQDPGLRALYTEAVASLTKNLTELLAFYPKAPSAHRDSKGDVELPDVESAQLLGIMKTAVRNYAIAITETATPQLRDTFVRHLNAAIALHAKVFAFMYERGYYPAYNLDQLLAGDVKNATRAIQL</sequence>
<dbReference type="HOGENOM" id="CLU_139690_0_0_9"/>
<dbReference type="RefSeq" id="WP_013919108.1">
    <property type="nucleotide sequence ID" value="NC_015690.1"/>
</dbReference>
<accession>F8FI52</accession>
<evidence type="ECO:0000256" key="2">
    <source>
        <dbReference type="ARBA" id="ARBA00024325"/>
    </source>
</evidence>
<dbReference type="PANTHER" id="PTHR39183">
    <property type="entry name" value="SPORE COAT PROTEIN F-LIKE PROTEIN YHCQ"/>
    <property type="match status" value="1"/>
</dbReference>
<dbReference type="EMBL" id="CP002869">
    <property type="protein sequence ID" value="AEI43955.1"/>
    <property type="molecule type" value="Genomic_DNA"/>
</dbReference>
<dbReference type="AlphaFoldDB" id="F8FI52"/>
<dbReference type="InterPro" id="IPR012347">
    <property type="entry name" value="Ferritin-like"/>
</dbReference>
<name>F8FI52_PAEMK</name>
<gene>
    <name evidence="4" type="primary">cotF</name>
    <name evidence="4" type="ordered locus">KNP414_05431</name>
</gene>
<dbReference type="PANTHER" id="PTHR39183:SF1">
    <property type="entry name" value="SPORE COAT PROTEIN F-LIKE PROTEIN YHCQ"/>
    <property type="match status" value="1"/>
</dbReference>
<dbReference type="KEGG" id="pms:KNP414_05431"/>
<reference evidence="5" key="1">
    <citation type="submission" date="2011-06" db="EMBL/GenBank/DDBJ databases">
        <title>Complete genome sequence of Paenibacillus mucilaginosus KNP414.</title>
        <authorList>
            <person name="Wang J."/>
            <person name="Hu S."/>
            <person name="Hu X."/>
            <person name="Zhang B."/>
            <person name="Dong D."/>
            <person name="Zhang S."/>
            <person name="Zhao K."/>
            <person name="Wu D."/>
        </authorList>
    </citation>
    <scope>NUCLEOTIDE SEQUENCE [LARGE SCALE GENOMIC DNA]</scope>
    <source>
        <strain evidence="5">KNP414</strain>
    </source>
</reference>